<keyword evidence="3" id="KW-0378">Hydrolase</keyword>
<dbReference type="PANTHER" id="PTHR31616">
    <property type="entry name" value="TREHALASE"/>
    <property type="match status" value="1"/>
</dbReference>
<organism evidence="3 4">
    <name type="scientific">Streptomyces litmocidini</name>
    <dbReference type="NCBI Taxonomy" id="67318"/>
    <lineage>
        <taxon>Bacteria</taxon>
        <taxon>Bacillati</taxon>
        <taxon>Actinomycetota</taxon>
        <taxon>Actinomycetes</taxon>
        <taxon>Kitasatosporales</taxon>
        <taxon>Streptomycetaceae</taxon>
        <taxon>Streptomyces</taxon>
    </lineage>
</organism>
<evidence type="ECO:0000313" key="4">
    <source>
        <dbReference type="Proteomes" id="UP001611339"/>
    </source>
</evidence>
<evidence type="ECO:0000259" key="1">
    <source>
        <dbReference type="Pfam" id="PF00723"/>
    </source>
</evidence>
<dbReference type="RefSeq" id="WP_398709290.1">
    <property type="nucleotide sequence ID" value="NZ_JBIRUI010000005.1"/>
</dbReference>
<dbReference type="SUPFAM" id="SSF48208">
    <property type="entry name" value="Six-hairpin glycosidases"/>
    <property type="match status" value="1"/>
</dbReference>
<proteinExistence type="predicted"/>
<dbReference type="Pfam" id="PF00723">
    <property type="entry name" value="Glyco_hydro_15"/>
    <property type="match status" value="1"/>
</dbReference>
<name>A0ABW7U534_9ACTN</name>
<feature type="domain" description="Trehalase-like N-terminal" evidence="2">
    <location>
        <begin position="14"/>
        <end position="138"/>
    </location>
</feature>
<dbReference type="Gene3D" id="1.50.10.10">
    <property type="match status" value="1"/>
</dbReference>
<dbReference type="InterPro" id="IPR011613">
    <property type="entry name" value="GH15-like"/>
</dbReference>
<dbReference type="InterPro" id="IPR045582">
    <property type="entry name" value="Trehalase-like_N"/>
</dbReference>
<dbReference type="InterPro" id="IPR008928">
    <property type="entry name" value="6-hairpin_glycosidase_sf"/>
</dbReference>
<keyword evidence="4" id="KW-1185">Reference proteome</keyword>
<dbReference type="EMBL" id="JBIRUI010000005">
    <property type="protein sequence ID" value="MFI1714738.1"/>
    <property type="molecule type" value="Genomic_DNA"/>
</dbReference>
<dbReference type="Proteomes" id="UP001611339">
    <property type="component" value="Unassembled WGS sequence"/>
</dbReference>
<dbReference type="InterPro" id="IPR012341">
    <property type="entry name" value="6hp_glycosidase-like_sf"/>
</dbReference>
<accession>A0ABW7U534</accession>
<gene>
    <name evidence="3" type="ORF">ACH407_14345</name>
</gene>
<evidence type="ECO:0000259" key="2">
    <source>
        <dbReference type="Pfam" id="PF19291"/>
    </source>
</evidence>
<sequence>MPATTPRSPAHRPRPLGDYALLADGERAALLGPDGDLVWLCVPGWDDPAVFSELIGGAGAFQVCPEEPWRVAEGAYHDGSLVWTGHWTLEDGVVECRNALAAPADPHRATVLRRLHAVKGAAAVTVRLAVRGGYGADPPLLPHRTGPDTWEASRGGLWMRLRGLTDARVGSDGELTARLTLPEGARHDLVLELSDRPLDTPVPPGRAWWSTERHWTAAIPDCTALPATRDVRQAYAVLTGLTNPRTGAMVAAATTSLPEHAGSERDYDYRYAWLRDQCYAGLAVAAHGPHPLTDAAVGVATARVLADGDRLRPAYRVDGRPVPDERTLPLSGYPGAADRVGNRAGNQFQLDTFGEILELLAAAGRQDRLDADGVKAAHTAVAALEENWTRPEAGLWELPPAWWTHSRLAAVCGLRAAARDIRPPDADRWRDLADRILAETRRRCAHPSGRWQRAAGDPRPDAALLRPLASSTWPPGDPMLTATRRAVERELTEDGFVYRFHGDDATRLGDSEGAFLLCGFLMTAACRVEGRPVAAARWFERTRSATGPPGLFSEEYDIRRRRLRGNLPQAFVHALLLENAARTAREETDGDGAG</sequence>
<protein>
    <submittedName>
        <fullName evidence="3">Glycoside hydrolase family 15 protein</fullName>
    </submittedName>
</protein>
<evidence type="ECO:0000313" key="3">
    <source>
        <dbReference type="EMBL" id="MFI1714738.1"/>
    </source>
</evidence>
<dbReference type="PANTHER" id="PTHR31616:SF10">
    <property type="entry name" value="TREHALASE"/>
    <property type="match status" value="1"/>
</dbReference>
<feature type="domain" description="GH15-like" evidence="1">
    <location>
        <begin position="233"/>
        <end position="578"/>
    </location>
</feature>
<comment type="caution">
    <text evidence="3">The sequence shown here is derived from an EMBL/GenBank/DDBJ whole genome shotgun (WGS) entry which is preliminary data.</text>
</comment>
<dbReference type="GO" id="GO:0016787">
    <property type="term" value="F:hydrolase activity"/>
    <property type="evidence" value="ECO:0007669"/>
    <property type="project" value="UniProtKB-KW"/>
</dbReference>
<dbReference type="Pfam" id="PF19291">
    <property type="entry name" value="TREH_N"/>
    <property type="match status" value="1"/>
</dbReference>
<reference evidence="3 4" key="1">
    <citation type="submission" date="2024-10" db="EMBL/GenBank/DDBJ databases">
        <title>The Natural Products Discovery Center: Release of the First 8490 Sequenced Strains for Exploring Actinobacteria Biosynthetic Diversity.</title>
        <authorList>
            <person name="Kalkreuter E."/>
            <person name="Kautsar S.A."/>
            <person name="Yang D."/>
            <person name="Bader C.D."/>
            <person name="Teijaro C.N."/>
            <person name="Fluegel L."/>
            <person name="Davis C.M."/>
            <person name="Simpson J.R."/>
            <person name="Lauterbach L."/>
            <person name="Steele A.D."/>
            <person name="Gui C."/>
            <person name="Meng S."/>
            <person name="Li G."/>
            <person name="Viehrig K."/>
            <person name="Ye F."/>
            <person name="Su P."/>
            <person name="Kiefer A.F."/>
            <person name="Nichols A."/>
            <person name="Cepeda A.J."/>
            <person name="Yan W."/>
            <person name="Fan B."/>
            <person name="Jiang Y."/>
            <person name="Adhikari A."/>
            <person name="Zheng C.-J."/>
            <person name="Schuster L."/>
            <person name="Cowan T.M."/>
            <person name="Smanski M.J."/>
            <person name="Chevrette M.G."/>
            <person name="De Carvalho L.P.S."/>
            <person name="Shen B."/>
        </authorList>
    </citation>
    <scope>NUCLEOTIDE SEQUENCE [LARGE SCALE GENOMIC DNA]</scope>
    <source>
        <strain evidence="3 4">NPDC020602</strain>
    </source>
</reference>